<accession>A0A2I1CCE1</accession>
<dbReference type="RefSeq" id="XP_024683880.1">
    <property type="nucleotide sequence ID" value="XM_024826924.1"/>
</dbReference>
<dbReference type="GeneID" id="36534249"/>
<name>A0A2I1CCE1_ASPN1</name>
<evidence type="ECO:0000313" key="1">
    <source>
        <dbReference type="EMBL" id="PKX95285.1"/>
    </source>
</evidence>
<dbReference type="Proteomes" id="UP000234474">
    <property type="component" value="Unassembled WGS sequence"/>
</dbReference>
<dbReference type="AlphaFoldDB" id="A0A2I1CCE1"/>
<reference evidence="2" key="1">
    <citation type="journal article" date="2018" name="Proc. Natl. Acad. Sci. U.S.A.">
        <title>Linking secondary metabolites to gene clusters through genome sequencing of six diverse Aspergillus species.</title>
        <authorList>
            <person name="Kaerboelling I."/>
            <person name="Vesth T.C."/>
            <person name="Frisvad J.C."/>
            <person name="Nybo J.L."/>
            <person name="Theobald S."/>
            <person name="Kuo A."/>
            <person name="Bowyer P."/>
            <person name="Matsuda Y."/>
            <person name="Mondo S."/>
            <person name="Lyhne E.K."/>
            <person name="Kogle M.E."/>
            <person name="Clum A."/>
            <person name="Lipzen A."/>
            <person name="Salamov A."/>
            <person name="Ngan C.Y."/>
            <person name="Daum C."/>
            <person name="Chiniquy J."/>
            <person name="Barry K."/>
            <person name="LaButti K."/>
            <person name="Haridas S."/>
            <person name="Simmons B.A."/>
            <person name="Magnuson J.K."/>
            <person name="Mortensen U.H."/>
            <person name="Larsen T.O."/>
            <person name="Grigoriev I.V."/>
            <person name="Baker S.E."/>
            <person name="Andersen M.R."/>
        </authorList>
    </citation>
    <scope>NUCLEOTIDE SEQUENCE [LARGE SCALE GENOMIC DNA]</scope>
    <source>
        <strain evidence="2">IBT 16806</strain>
    </source>
</reference>
<dbReference type="PROSITE" id="PS51257">
    <property type="entry name" value="PROKAR_LIPOPROTEIN"/>
    <property type="match status" value="1"/>
</dbReference>
<evidence type="ECO:0000313" key="2">
    <source>
        <dbReference type="Proteomes" id="UP000234474"/>
    </source>
</evidence>
<keyword evidence="2" id="KW-1185">Reference proteome</keyword>
<comment type="caution">
    <text evidence="1">The sequence shown here is derived from an EMBL/GenBank/DDBJ whole genome shotgun (WGS) entry which is preliminary data.</text>
</comment>
<proteinExistence type="predicted"/>
<dbReference type="VEuPathDB" id="FungiDB:P174DRAFT_439906"/>
<protein>
    <submittedName>
        <fullName evidence="1">Uncharacterized protein</fullName>
    </submittedName>
</protein>
<organism evidence="1 2">
    <name type="scientific">Aspergillus novofumigatus (strain IBT 16806)</name>
    <dbReference type="NCBI Taxonomy" id="1392255"/>
    <lineage>
        <taxon>Eukaryota</taxon>
        <taxon>Fungi</taxon>
        <taxon>Dikarya</taxon>
        <taxon>Ascomycota</taxon>
        <taxon>Pezizomycotina</taxon>
        <taxon>Eurotiomycetes</taxon>
        <taxon>Eurotiomycetidae</taxon>
        <taxon>Eurotiales</taxon>
        <taxon>Aspergillaceae</taxon>
        <taxon>Aspergillus</taxon>
        <taxon>Aspergillus subgen. Fumigati</taxon>
    </lineage>
</organism>
<dbReference type="EMBL" id="MSZS01000003">
    <property type="protein sequence ID" value="PKX95285.1"/>
    <property type="molecule type" value="Genomic_DNA"/>
</dbReference>
<sequence>MESDRRIQSQLTAASLTCACQTSSSHSSPLSPVCGSLCDSHSFEDTVPSMTPMCYKPEMCYIPSNISIK</sequence>
<gene>
    <name evidence="1" type="ORF">P174DRAFT_439906</name>
</gene>